<dbReference type="EMBL" id="CP157483">
    <property type="protein sequence ID" value="XBO43977.1"/>
    <property type="molecule type" value="Genomic_DNA"/>
</dbReference>
<organism evidence="2">
    <name type="scientific">Pedococcus sp. KACC 23699</name>
    <dbReference type="NCBI Taxonomy" id="3149228"/>
    <lineage>
        <taxon>Bacteria</taxon>
        <taxon>Bacillati</taxon>
        <taxon>Actinomycetota</taxon>
        <taxon>Actinomycetes</taxon>
        <taxon>Micrococcales</taxon>
        <taxon>Intrasporangiaceae</taxon>
        <taxon>Pedococcus</taxon>
    </lineage>
</organism>
<protein>
    <submittedName>
        <fullName evidence="2">Uncharacterized protein</fullName>
    </submittedName>
</protein>
<accession>A0AAU7JUN7</accession>
<evidence type="ECO:0000313" key="2">
    <source>
        <dbReference type="EMBL" id="XBO43977.1"/>
    </source>
</evidence>
<feature type="region of interest" description="Disordered" evidence="1">
    <location>
        <begin position="107"/>
        <end position="132"/>
    </location>
</feature>
<name>A0AAU7JUN7_9MICO</name>
<dbReference type="AlphaFoldDB" id="A0AAU7JUN7"/>
<gene>
    <name evidence="2" type="ORF">ABEG17_01210</name>
</gene>
<sequence>MSDHTFGAPRRSFGDADHALGEHRAAMGEIRELLGELSDLSRGYAEELRGFREEMAGKDEERAEQARDGVLGSDWQRIQQRIDRGETSLEAVVRGEDTSIEATELRRTASENSEALAAMQEAEPGDAEEDEQGEVFAQVRRQQQELQAMMAQIRQIPRPGTF</sequence>
<dbReference type="RefSeq" id="WP_406831430.1">
    <property type="nucleotide sequence ID" value="NZ_CP157483.1"/>
</dbReference>
<reference evidence="2" key="1">
    <citation type="submission" date="2024-05" db="EMBL/GenBank/DDBJ databases">
        <authorList>
            <person name="Kim S."/>
            <person name="Heo J."/>
            <person name="Choi H."/>
            <person name="Choi Y."/>
            <person name="Kwon S.-W."/>
            <person name="Kim Y."/>
        </authorList>
    </citation>
    <scope>NUCLEOTIDE SEQUENCE</scope>
    <source>
        <strain evidence="2">KACC 23699</strain>
    </source>
</reference>
<evidence type="ECO:0000256" key="1">
    <source>
        <dbReference type="SAM" id="MobiDB-lite"/>
    </source>
</evidence>
<feature type="compositionally biased region" description="Acidic residues" evidence="1">
    <location>
        <begin position="123"/>
        <end position="132"/>
    </location>
</feature>
<proteinExistence type="predicted"/>